<dbReference type="GO" id="GO:0003824">
    <property type="term" value="F:catalytic activity"/>
    <property type="evidence" value="ECO:0007669"/>
    <property type="project" value="InterPro"/>
</dbReference>
<feature type="region of interest" description="Disordered" evidence="2">
    <location>
        <begin position="1"/>
        <end position="40"/>
    </location>
</feature>
<feature type="compositionally biased region" description="Polar residues" evidence="2">
    <location>
        <begin position="7"/>
        <end position="21"/>
    </location>
</feature>
<gene>
    <name evidence="4" type="ORF">D3C57_146215</name>
</gene>
<dbReference type="PANTHER" id="PTHR11895:SF7">
    <property type="entry name" value="GLUTAMYL-TRNA(GLN) AMIDOTRANSFERASE SUBUNIT A, MITOCHONDRIAL"/>
    <property type="match status" value="1"/>
</dbReference>
<evidence type="ECO:0000256" key="2">
    <source>
        <dbReference type="SAM" id="MobiDB-lite"/>
    </source>
</evidence>
<dbReference type="PANTHER" id="PTHR11895">
    <property type="entry name" value="TRANSAMIDASE"/>
    <property type="match status" value="1"/>
</dbReference>
<dbReference type="AlphaFoldDB" id="A0A3L8QXP2"/>
<feature type="compositionally biased region" description="Basic and acidic residues" evidence="2">
    <location>
        <begin position="22"/>
        <end position="37"/>
    </location>
</feature>
<dbReference type="Proteomes" id="UP000281594">
    <property type="component" value="Unassembled WGS sequence"/>
</dbReference>
<dbReference type="InterPro" id="IPR036928">
    <property type="entry name" value="AS_sf"/>
</dbReference>
<comment type="similarity">
    <text evidence="1">Belongs to the amidase family.</text>
</comment>
<dbReference type="InterPro" id="IPR020556">
    <property type="entry name" value="Amidase_CS"/>
</dbReference>
<proteinExistence type="inferred from homology"/>
<accession>A0A3L8QXP2</accession>
<dbReference type="SUPFAM" id="SSF75304">
    <property type="entry name" value="Amidase signature (AS) enzymes"/>
    <property type="match status" value="1"/>
</dbReference>
<evidence type="ECO:0000256" key="1">
    <source>
        <dbReference type="ARBA" id="ARBA00009199"/>
    </source>
</evidence>
<reference evidence="4 5" key="1">
    <citation type="journal article" date="2018" name="J. Biol. Chem.">
        <title>Discovery of the actinoplanic acid pathway in Streptomyces rapamycinicus reveals a genetically conserved synergism with rapamycin.</title>
        <authorList>
            <person name="Mrak P."/>
            <person name="Krastel P."/>
            <person name="Pivk Lukancic P."/>
            <person name="Tao J."/>
            <person name="Pistorius D."/>
            <person name="Moore C.M."/>
        </authorList>
    </citation>
    <scope>NUCLEOTIDE SEQUENCE [LARGE SCALE GENOMIC DNA]</scope>
    <source>
        <strain evidence="4 5">NRRL 5491</strain>
    </source>
</reference>
<evidence type="ECO:0000313" key="4">
    <source>
        <dbReference type="EMBL" id="RLV72088.1"/>
    </source>
</evidence>
<feature type="domain" description="Amidase" evidence="3">
    <location>
        <begin position="42"/>
        <end position="461"/>
    </location>
</feature>
<evidence type="ECO:0000259" key="3">
    <source>
        <dbReference type="Pfam" id="PF01425"/>
    </source>
</evidence>
<dbReference type="Pfam" id="PF01425">
    <property type="entry name" value="Amidase"/>
    <property type="match status" value="1"/>
</dbReference>
<dbReference type="EMBL" id="QYCY01000004">
    <property type="protein sequence ID" value="RLV72088.1"/>
    <property type="molecule type" value="Genomic_DNA"/>
</dbReference>
<name>A0A3L8QXP2_STRRN</name>
<dbReference type="InterPro" id="IPR023631">
    <property type="entry name" value="Amidase_dom"/>
</dbReference>
<sequence>MTAPGHSRTTIGVNTLASAPDTQRDVRQDAQRKERVRSAVTATRESLDRIRDRDPGLHAFLTVCPERALADAEAADAAPDRPGPMHGVPFSVKDTYPTGQVRTTFGSAVFAEHVPVRDAPVVARIRRAGGILVGKTNTPEFAIYIRTVNELQPETLNPWDPARICGGSSGGAAASVAAGLTPVALGSDGGGSVRIPAALCGVVGLKPSRGATPAGGGFIGTRRFSVPGPLALRAADARAMWQAMRGPWDAERSTRTFVDRDALMRSAHPGWRLRWVAESGRDAAPEVVEAVRVAVGRLALLDDVEVDDSRLGLDTPRFAEPFYDAMMADRLATGGDRMMADAASRRLLSGYARHHFERAAEVSGARYSESLGRADAAADHLDTLLDDVDFLVTPTTGVIAPEGAGGPPDALPEVARRELVAYTFLANYTGYPAITVPCGTVAGMPVGLQVLGRPGAEDRLLDVADAVQRHVFPPRPAPWPTRSATAG</sequence>
<evidence type="ECO:0000313" key="5">
    <source>
        <dbReference type="Proteomes" id="UP000281594"/>
    </source>
</evidence>
<dbReference type="PROSITE" id="PS00571">
    <property type="entry name" value="AMIDASES"/>
    <property type="match status" value="1"/>
</dbReference>
<organism evidence="4 5">
    <name type="scientific">Streptomyces rapamycinicus (strain ATCC 29253 / DSM 41530 / NRRL 5491 / AYB-994)</name>
    <name type="common">Streptomyces hygroscopicus (strain ATCC 29253)</name>
    <dbReference type="NCBI Taxonomy" id="1343740"/>
    <lineage>
        <taxon>Bacteria</taxon>
        <taxon>Bacillati</taxon>
        <taxon>Actinomycetota</taxon>
        <taxon>Actinomycetes</taxon>
        <taxon>Kitasatosporales</taxon>
        <taxon>Streptomycetaceae</taxon>
        <taxon>Streptomyces</taxon>
        <taxon>Streptomyces violaceusniger group</taxon>
    </lineage>
</organism>
<dbReference type="STRING" id="1343740.M271_48565"/>
<dbReference type="Gene3D" id="3.90.1300.10">
    <property type="entry name" value="Amidase signature (AS) domain"/>
    <property type="match status" value="1"/>
</dbReference>
<protein>
    <recommendedName>
        <fullName evidence="3">Amidase domain-containing protein</fullName>
    </recommendedName>
</protein>
<comment type="caution">
    <text evidence="4">The sequence shown here is derived from an EMBL/GenBank/DDBJ whole genome shotgun (WGS) entry which is preliminary data.</text>
</comment>
<dbReference type="InterPro" id="IPR000120">
    <property type="entry name" value="Amidase"/>
</dbReference>